<proteinExistence type="inferred from homology"/>
<protein>
    <recommendedName>
        <fullName evidence="6">Transport permease protein</fullName>
    </recommendedName>
</protein>
<evidence type="ECO:0000259" key="7">
    <source>
        <dbReference type="PROSITE" id="PS51012"/>
    </source>
</evidence>
<dbReference type="EMBL" id="MKQR01000002">
    <property type="protein sequence ID" value="OLR95345.1"/>
    <property type="molecule type" value="Genomic_DNA"/>
</dbReference>
<evidence type="ECO:0000256" key="1">
    <source>
        <dbReference type="ARBA" id="ARBA00004141"/>
    </source>
</evidence>
<keyword evidence="6" id="KW-1003">Cell membrane</keyword>
<keyword evidence="9" id="KW-1185">Reference proteome</keyword>
<comment type="subcellular location">
    <subcellularLocation>
        <location evidence="6">Cell membrane</location>
        <topology evidence="6">Multi-pass membrane protein</topology>
    </subcellularLocation>
    <subcellularLocation>
        <location evidence="1">Membrane</location>
        <topology evidence="1">Multi-pass membrane protein</topology>
    </subcellularLocation>
</comment>
<dbReference type="OrthoDB" id="9778589at2"/>
<evidence type="ECO:0000313" key="9">
    <source>
        <dbReference type="Proteomes" id="UP000186040"/>
    </source>
</evidence>
<dbReference type="InterPro" id="IPR047817">
    <property type="entry name" value="ABC2_TM_bact-type"/>
</dbReference>
<dbReference type="AlphaFoldDB" id="A0A1Q9LTI5"/>
<sequence length="271" mass="29036">MTATTAGTTARPLPGPLRSALLVVEGNWTWYRRNWRSTIISTLLQPVLFLVALGIGFGSQVQPGEATLGLPYVEYLAPALLAATLMQTAVGESTYPVLSGFKWQRVYWAIISTPIGAAQVLYGQLAWLAARLLFTALAFTAVAAALGAVAGPAILVAVPFALLTGMACAAPVIAYAATIESEGQQFNVVFRFVVMPMMLFSGTFFPVEQLPGWVQPLVWVSPVWHGTELCRGVALGGLDPLPALGHTAFLLVLLVVGAVWARRNFVRRLEV</sequence>
<comment type="caution">
    <text evidence="8">The sequence shown here is derived from an EMBL/GenBank/DDBJ whole genome shotgun (WGS) entry which is preliminary data.</text>
</comment>
<dbReference type="PIRSF" id="PIRSF006648">
    <property type="entry name" value="DrrB"/>
    <property type="match status" value="1"/>
</dbReference>
<keyword evidence="5" id="KW-0046">Antibiotic resistance</keyword>
<organism evidence="8 9">
    <name type="scientific">Actinokineospora bangkokensis</name>
    <dbReference type="NCBI Taxonomy" id="1193682"/>
    <lineage>
        <taxon>Bacteria</taxon>
        <taxon>Bacillati</taxon>
        <taxon>Actinomycetota</taxon>
        <taxon>Actinomycetes</taxon>
        <taxon>Pseudonocardiales</taxon>
        <taxon>Pseudonocardiaceae</taxon>
        <taxon>Actinokineospora</taxon>
    </lineage>
</organism>
<feature type="transmembrane region" description="Helical" evidence="6">
    <location>
        <begin position="156"/>
        <end position="176"/>
    </location>
</feature>
<evidence type="ECO:0000256" key="5">
    <source>
        <dbReference type="ARBA" id="ARBA00023251"/>
    </source>
</evidence>
<evidence type="ECO:0000256" key="4">
    <source>
        <dbReference type="ARBA" id="ARBA00023136"/>
    </source>
</evidence>
<dbReference type="GO" id="GO:0046677">
    <property type="term" value="P:response to antibiotic"/>
    <property type="evidence" value="ECO:0007669"/>
    <property type="project" value="UniProtKB-KW"/>
</dbReference>
<dbReference type="InterPro" id="IPR013525">
    <property type="entry name" value="ABC2_TM"/>
</dbReference>
<feature type="transmembrane region" description="Helical" evidence="6">
    <location>
        <begin position="188"/>
        <end position="207"/>
    </location>
</feature>
<dbReference type="STRING" id="1193682.BJP25_06185"/>
<feature type="transmembrane region" description="Helical" evidence="6">
    <location>
        <begin position="132"/>
        <end position="150"/>
    </location>
</feature>
<dbReference type="PANTHER" id="PTHR43229:SF2">
    <property type="entry name" value="NODULATION PROTEIN J"/>
    <property type="match status" value="1"/>
</dbReference>
<dbReference type="PANTHER" id="PTHR43229">
    <property type="entry name" value="NODULATION PROTEIN J"/>
    <property type="match status" value="1"/>
</dbReference>
<dbReference type="InterPro" id="IPR051784">
    <property type="entry name" value="Nod_factor_ABC_transporter"/>
</dbReference>
<dbReference type="InterPro" id="IPR000412">
    <property type="entry name" value="ABC_2_transport"/>
</dbReference>
<keyword evidence="3 6" id="KW-1133">Transmembrane helix</keyword>
<dbReference type="PROSITE" id="PS51012">
    <property type="entry name" value="ABC_TM2"/>
    <property type="match status" value="1"/>
</dbReference>
<dbReference type="PRINTS" id="PR00164">
    <property type="entry name" value="ABC2TRNSPORT"/>
</dbReference>
<dbReference type="RefSeq" id="WP_075972783.1">
    <property type="nucleotide sequence ID" value="NZ_MKQR01000002.1"/>
</dbReference>
<dbReference type="Proteomes" id="UP000186040">
    <property type="component" value="Unassembled WGS sequence"/>
</dbReference>
<comment type="similarity">
    <text evidence="6">Belongs to the ABC-2 integral membrane protein family.</text>
</comment>
<evidence type="ECO:0000256" key="2">
    <source>
        <dbReference type="ARBA" id="ARBA00022692"/>
    </source>
</evidence>
<feature type="domain" description="ABC transmembrane type-2" evidence="7">
    <location>
        <begin position="37"/>
        <end position="264"/>
    </location>
</feature>
<dbReference type="Pfam" id="PF01061">
    <property type="entry name" value="ABC2_membrane"/>
    <property type="match status" value="1"/>
</dbReference>
<keyword evidence="4 6" id="KW-0472">Membrane</keyword>
<feature type="transmembrane region" description="Helical" evidence="6">
    <location>
        <begin position="243"/>
        <end position="261"/>
    </location>
</feature>
<accession>A0A1Q9LTI5</accession>
<evidence type="ECO:0000313" key="8">
    <source>
        <dbReference type="EMBL" id="OLR95345.1"/>
    </source>
</evidence>
<evidence type="ECO:0000256" key="6">
    <source>
        <dbReference type="RuleBase" id="RU361157"/>
    </source>
</evidence>
<dbReference type="GO" id="GO:0140359">
    <property type="term" value="F:ABC-type transporter activity"/>
    <property type="evidence" value="ECO:0007669"/>
    <property type="project" value="InterPro"/>
</dbReference>
<feature type="transmembrane region" description="Helical" evidence="6">
    <location>
        <begin position="38"/>
        <end position="57"/>
    </location>
</feature>
<reference evidence="8 9" key="1">
    <citation type="submission" date="2016-10" db="EMBL/GenBank/DDBJ databases">
        <title>The Draft Genome Sequence of Actinokineospora bangkokensis 44EHWT reveals the biosynthetic pathway of antifungal compounds Thailandins with unusual extender unit butylmalonyl-CoA.</title>
        <authorList>
            <person name="Greule A."/>
            <person name="Intra B."/>
            <person name="Flemming S."/>
            <person name="Rommel M.G."/>
            <person name="Panbangred W."/>
            <person name="Bechthold A."/>
        </authorList>
    </citation>
    <scope>NUCLEOTIDE SEQUENCE [LARGE SCALE GENOMIC DNA]</scope>
    <source>
        <strain evidence="8 9">44EHW</strain>
    </source>
</reference>
<name>A0A1Q9LTI5_9PSEU</name>
<evidence type="ECO:0000256" key="3">
    <source>
        <dbReference type="ARBA" id="ARBA00022989"/>
    </source>
</evidence>
<keyword evidence="2 6" id="KW-0812">Transmembrane</keyword>
<keyword evidence="6" id="KW-0813">Transport</keyword>
<gene>
    <name evidence="8" type="ORF">BJP25_06185</name>
</gene>
<comment type="caution">
    <text evidence="6">Lacks conserved residue(s) required for the propagation of feature annotation.</text>
</comment>
<dbReference type="GO" id="GO:0043190">
    <property type="term" value="C:ATP-binding cassette (ABC) transporter complex"/>
    <property type="evidence" value="ECO:0007669"/>
    <property type="project" value="InterPro"/>
</dbReference>